<dbReference type="PANTHER" id="PTHR41294">
    <property type="entry name" value="CADMIUM-INDUCED PROTEIN CADI"/>
    <property type="match status" value="1"/>
</dbReference>
<dbReference type="PANTHER" id="PTHR41294:SF1">
    <property type="entry name" value="CADMIUM-INDUCED PROTEIN CADI"/>
    <property type="match status" value="1"/>
</dbReference>
<reference evidence="2 3" key="1">
    <citation type="submission" date="2022-08" db="EMBL/GenBank/DDBJ databases">
        <title>Reclassification of Massilia species as members of the genera Telluria, Duganella, Pseudoduganella, Mokoshia gen. nov. and Zemynaea gen. nov. using orthogonal and non-orthogonal genome-based approaches.</title>
        <authorList>
            <person name="Bowman J.P."/>
        </authorList>
    </citation>
    <scope>NUCLEOTIDE SEQUENCE [LARGE SCALE GENOMIC DNA]</scope>
    <source>
        <strain evidence="2 3">JCM 31606</strain>
    </source>
</reference>
<dbReference type="InterPro" id="IPR029068">
    <property type="entry name" value="Glyas_Bleomycin-R_OHBP_Dase"/>
</dbReference>
<evidence type="ECO:0000313" key="3">
    <source>
        <dbReference type="Proteomes" id="UP001204621"/>
    </source>
</evidence>
<dbReference type="EMBL" id="JANUGU010000005">
    <property type="protein sequence ID" value="MCS0659561.1"/>
    <property type="molecule type" value="Genomic_DNA"/>
</dbReference>
<dbReference type="Pfam" id="PF00903">
    <property type="entry name" value="Glyoxalase"/>
    <property type="match status" value="1"/>
</dbReference>
<dbReference type="InterPro" id="IPR037523">
    <property type="entry name" value="VOC_core"/>
</dbReference>
<evidence type="ECO:0000313" key="2">
    <source>
        <dbReference type="EMBL" id="MCS0659561.1"/>
    </source>
</evidence>
<dbReference type="Gene3D" id="3.10.180.10">
    <property type="entry name" value="2,3-Dihydroxybiphenyl 1,2-Dioxygenase, domain 1"/>
    <property type="match status" value="1"/>
</dbReference>
<evidence type="ECO:0000259" key="1">
    <source>
        <dbReference type="PROSITE" id="PS51819"/>
    </source>
</evidence>
<name>A0ABT2D015_9BURK</name>
<dbReference type="InterPro" id="IPR004360">
    <property type="entry name" value="Glyas_Fos-R_dOase_dom"/>
</dbReference>
<organism evidence="2 3">
    <name type="scientific">Massilia terrae</name>
    <dbReference type="NCBI Taxonomy" id="1811224"/>
    <lineage>
        <taxon>Bacteria</taxon>
        <taxon>Pseudomonadati</taxon>
        <taxon>Pseudomonadota</taxon>
        <taxon>Betaproteobacteria</taxon>
        <taxon>Burkholderiales</taxon>
        <taxon>Oxalobacteraceae</taxon>
        <taxon>Telluria group</taxon>
        <taxon>Massilia</taxon>
    </lineage>
</organism>
<dbReference type="SUPFAM" id="SSF54593">
    <property type="entry name" value="Glyoxalase/Bleomycin resistance protein/Dihydroxybiphenyl dioxygenase"/>
    <property type="match status" value="1"/>
</dbReference>
<comment type="caution">
    <text evidence="2">The sequence shown here is derived from an EMBL/GenBank/DDBJ whole genome shotgun (WGS) entry which is preliminary data.</text>
</comment>
<accession>A0ABT2D015</accession>
<dbReference type="NCBIfam" id="NF041414">
    <property type="entry name" value="ArsI_CadI_VOC"/>
    <property type="match status" value="1"/>
</dbReference>
<dbReference type="RefSeq" id="WP_258812750.1">
    <property type="nucleotide sequence ID" value="NZ_JANUGU010000005.1"/>
</dbReference>
<keyword evidence="3" id="KW-1185">Reference proteome</keyword>
<dbReference type="InterPro" id="IPR049789">
    <property type="entry name" value="ArsI/CadI-like"/>
</dbReference>
<dbReference type="PROSITE" id="PS51819">
    <property type="entry name" value="VOC"/>
    <property type="match status" value="1"/>
</dbReference>
<gene>
    <name evidence="2" type="ORF">NX778_15940</name>
</gene>
<proteinExistence type="predicted"/>
<protein>
    <submittedName>
        <fullName evidence="2">VOC family protein</fullName>
    </submittedName>
</protein>
<feature type="domain" description="VOC" evidence="1">
    <location>
        <begin position="2"/>
        <end position="116"/>
    </location>
</feature>
<dbReference type="Proteomes" id="UP001204621">
    <property type="component" value="Unassembled WGS sequence"/>
</dbReference>
<sequence>MKRFHVHVAVDNLADSIKFYSGMFAAEPSVVKQDYAKWMLDDPRINFAISVRDRAVGINHLGMQVDSAEELAGMQARLSSLRTDVVEQAEAACCYAKSDKYWVQDPTGIAWETFHTLDSIPVYGDGAGSGARPEDAARCCAPAIKPAASSCGTKSKAADRP</sequence>
<dbReference type="InterPro" id="IPR052393">
    <property type="entry name" value="Cadmium-induced_rsp"/>
</dbReference>